<keyword evidence="2" id="KW-1185">Reference proteome</keyword>
<dbReference type="AlphaFoldDB" id="A0A452Y7A5"/>
<reference evidence="2" key="1">
    <citation type="journal article" date="2014" name="Science">
        <title>Ancient hybridizations among the ancestral genomes of bread wheat.</title>
        <authorList>
            <consortium name="International Wheat Genome Sequencing Consortium,"/>
            <person name="Marcussen T."/>
            <person name="Sandve S.R."/>
            <person name="Heier L."/>
            <person name="Spannagl M."/>
            <person name="Pfeifer M."/>
            <person name="Jakobsen K.S."/>
            <person name="Wulff B.B."/>
            <person name="Steuernagel B."/>
            <person name="Mayer K.F."/>
            <person name="Olsen O.A."/>
        </authorList>
    </citation>
    <scope>NUCLEOTIDE SEQUENCE [LARGE SCALE GENOMIC DNA]</scope>
    <source>
        <strain evidence="2">cv. AL8/78</strain>
    </source>
</reference>
<dbReference type="EnsemblPlants" id="AET1Gv20320900.2">
    <property type="protein sequence ID" value="AET1Gv20320900.2"/>
    <property type="gene ID" value="AET1Gv20320900"/>
</dbReference>
<proteinExistence type="predicted"/>
<reference evidence="1" key="5">
    <citation type="journal article" date="2021" name="G3 (Bethesda)">
        <title>Aegilops tauschii genome assembly Aet v5.0 features greater sequence contiguity and improved annotation.</title>
        <authorList>
            <person name="Wang L."/>
            <person name="Zhu T."/>
            <person name="Rodriguez J.C."/>
            <person name="Deal K.R."/>
            <person name="Dubcovsky J."/>
            <person name="McGuire P.E."/>
            <person name="Lux T."/>
            <person name="Spannagl M."/>
            <person name="Mayer K.F.X."/>
            <person name="Baldrich P."/>
            <person name="Meyers B.C."/>
            <person name="Huo N."/>
            <person name="Gu Y.Q."/>
            <person name="Zhou H."/>
            <person name="Devos K.M."/>
            <person name="Bennetzen J.L."/>
            <person name="Unver T."/>
            <person name="Budak H."/>
            <person name="Gulick P.J."/>
            <person name="Galiba G."/>
            <person name="Kalapos B."/>
            <person name="Nelson D.R."/>
            <person name="Li P."/>
            <person name="You F.M."/>
            <person name="Luo M.C."/>
            <person name="Dvorak J."/>
        </authorList>
    </citation>
    <scope>NUCLEOTIDE SEQUENCE [LARGE SCALE GENOMIC DNA]</scope>
    <source>
        <strain evidence="1">cv. AL8/78</strain>
    </source>
</reference>
<name>A0A452Y7A5_AEGTS</name>
<reference evidence="2" key="2">
    <citation type="journal article" date="2017" name="Nat. Plants">
        <title>The Aegilops tauschii genome reveals multiple impacts of transposons.</title>
        <authorList>
            <person name="Zhao G."/>
            <person name="Zou C."/>
            <person name="Li K."/>
            <person name="Wang K."/>
            <person name="Li T."/>
            <person name="Gao L."/>
            <person name="Zhang X."/>
            <person name="Wang H."/>
            <person name="Yang Z."/>
            <person name="Liu X."/>
            <person name="Jiang W."/>
            <person name="Mao L."/>
            <person name="Kong X."/>
            <person name="Jiao Y."/>
            <person name="Jia J."/>
        </authorList>
    </citation>
    <scope>NUCLEOTIDE SEQUENCE [LARGE SCALE GENOMIC DNA]</scope>
    <source>
        <strain evidence="2">cv. AL8/78</strain>
    </source>
</reference>
<dbReference type="Gramene" id="AET1Gv20320900.2">
    <property type="protein sequence ID" value="AET1Gv20320900.2"/>
    <property type="gene ID" value="AET1Gv20320900"/>
</dbReference>
<accession>A0A452Y7A5</accession>
<sequence>NKIRHLRQFLRGWAKNQSGIYKVEKERLTQIINEHDVKAESTLLNMSERYIKNEAEKKLQALMRKEEMKWALRAKVSKI</sequence>
<reference evidence="1" key="3">
    <citation type="journal article" date="2017" name="Nature">
        <title>Genome sequence of the progenitor of the wheat D genome Aegilops tauschii.</title>
        <authorList>
            <person name="Luo M.C."/>
            <person name="Gu Y.Q."/>
            <person name="Puiu D."/>
            <person name="Wang H."/>
            <person name="Twardziok S.O."/>
            <person name="Deal K.R."/>
            <person name="Huo N."/>
            <person name="Zhu T."/>
            <person name="Wang L."/>
            <person name="Wang Y."/>
            <person name="McGuire P.E."/>
            <person name="Liu S."/>
            <person name="Long H."/>
            <person name="Ramasamy R.K."/>
            <person name="Rodriguez J.C."/>
            <person name="Van S.L."/>
            <person name="Yuan L."/>
            <person name="Wang Z."/>
            <person name="Xia Z."/>
            <person name="Xiao L."/>
            <person name="Anderson O.D."/>
            <person name="Ouyang S."/>
            <person name="Liang Y."/>
            <person name="Zimin A.V."/>
            <person name="Pertea G."/>
            <person name="Qi P."/>
            <person name="Bennetzen J.L."/>
            <person name="Dai X."/>
            <person name="Dawson M.W."/>
            <person name="Muller H.G."/>
            <person name="Kugler K."/>
            <person name="Rivarola-Duarte L."/>
            <person name="Spannagl M."/>
            <person name="Mayer K.F.X."/>
            <person name="Lu F.H."/>
            <person name="Bevan M.W."/>
            <person name="Leroy P."/>
            <person name="Li P."/>
            <person name="You F.M."/>
            <person name="Sun Q."/>
            <person name="Liu Z."/>
            <person name="Lyons E."/>
            <person name="Wicker T."/>
            <person name="Salzberg S.L."/>
            <person name="Devos K.M."/>
            <person name="Dvorak J."/>
        </authorList>
    </citation>
    <scope>NUCLEOTIDE SEQUENCE [LARGE SCALE GENOMIC DNA]</scope>
    <source>
        <strain evidence="1">cv. AL8/78</strain>
    </source>
</reference>
<organism evidence="1 2">
    <name type="scientific">Aegilops tauschii subsp. strangulata</name>
    <name type="common">Goatgrass</name>
    <dbReference type="NCBI Taxonomy" id="200361"/>
    <lineage>
        <taxon>Eukaryota</taxon>
        <taxon>Viridiplantae</taxon>
        <taxon>Streptophyta</taxon>
        <taxon>Embryophyta</taxon>
        <taxon>Tracheophyta</taxon>
        <taxon>Spermatophyta</taxon>
        <taxon>Magnoliopsida</taxon>
        <taxon>Liliopsida</taxon>
        <taxon>Poales</taxon>
        <taxon>Poaceae</taxon>
        <taxon>BOP clade</taxon>
        <taxon>Pooideae</taxon>
        <taxon>Triticodae</taxon>
        <taxon>Triticeae</taxon>
        <taxon>Triticinae</taxon>
        <taxon>Aegilops</taxon>
    </lineage>
</organism>
<evidence type="ECO:0000313" key="1">
    <source>
        <dbReference type="EnsemblPlants" id="AET1Gv20320900.2"/>
    </source>
</evidence>
<evidence type="ECO:0000313" key="2">
    <source>
        <dbReference type="Proteomes" id="UP000015105"/>
    </source>
</evidence>
<dbReference type="Proteomes" id="UP000015105">
    <property type="component" value="Chromosome 1D"/>
</dbReference>
<protein>
    <submittedName>
        <fullName evidence="1">Uncharacterized protein</fullName>
    </submittedName>
</protein>
<reference evidence="1" key="4">
    <citation type="submission" date="2019-03" db="UniProtKB">
        <authorList>
            <consortium name="EnsemblPlants"/>
        </authorList>
    </citation>
    <scope>IDENTIFICATION</scope>
</reference>